<evidence type="ECO:0000313" key="2">
    <source>
        <dbReference type="Proteomes" id="UP000254939"/>
    </source>
</evidence>
<organism evidence="1 2">
    <name type="scientific">Rhizobium grahamii</name>
    <dbReference type="NCBI Taxonomy" id="1120045"/>
    <lineage>
        <taxon>Bacteria</taxon>
        <taxon>Pseudomonadati</taxon>
        <taxon>Pseudomonadota</taxon>
        <taxon>Alphaproteobacteria</taxon>
        <taxon>Hyphomicrobiales</taxon>
        <taxon>Rhizobiaceae</taxon>
        <taxon>Rhizobium/Agrobacterium group</taxon>
        <taxon>Rhizobium</taxon>
    </lineage>
</organism>
<gene>
    <name evidence="1" type="ORF">B5K06_10915</name>
</gene>
<dbReference type="Proteomes" id="UP000254939">
    <property type="component" value="Unassembled WGS sequence"/>
</dbReference>
<name>A0A370KR24_9HYPH</name>
<dbReference type="AlphaFoldDB" id="A0A370KR24"/>
<proteinExistence type="predicted"/>
<reference evidence="1 2" key="1">
    <citation type="submission" date="2017-03" db="EMBL/GenBank/DDBJ databases">
        <title>Genome analysis of Rhizobial strains effectives or ineffectives for nitrogen fixation isolated from bean seeds.</title>
        <authorList>
            <person name="Peralta H."/>
            <person name="Aguilar-Vera A."/>
            <person name="Mora Y."/>
            <person name="Vargas-Lagunas C."/>
            <person name="Girard L."/>
            <person name="Mora J."/>
        </authorList>
    </citation>
    <scope>NUCLEOTIDE SEQUENCE [LARGE SCALE GENOMIC DNA]</scope>
    <source>
        <strain evidence="1 2">CCGM3</strain>
    </source>
</reference>
<protein>
    <submittedName>
        <fullName evidence="1">Uncharacterized protein</fullName>
    </submittedName>
</protein>
<evidence type="ECO:0000313" key="1">
    <source>
        <dbReference type="EMBL" id="RDJ12250.1"/>
    </source>
</evidence>
<accession>A0A370KR24</accession>
<comment type="caution">
    <text evidence="1">The sequence shown here is derived from an EMBL/GenBank/DDBJ whole genome shotgun (WGS) entry which is preliminary data.</text>
</comment>
<sequence length="68" mass="7471">MIPGIETGGSMYRQISALQEAMPACRCSRASEIEDNTSKDRSFNNQWLMLICVNSSKAVRLMGKASAD</sequence>
<dbReference type="EMBL" id="NAAC01000011">
    <property type="protein sequence ID" value="RDJ12250.1"/>
    <property type="molecule type" value="Genomic_DNA"/>
</dbReference>